<gene>
    <name evidence="3" type="ORF">FAZ19_12715</name>
</gene>
<evidence type="ECO:0000313" key="3">
    <source>
        <dbReference type="EMBL" id="TJY65958.1"/>
    </source>
</evidence>
<organism evidence="3 4">
    <name type="scientific">Sphingobacterium alkalisoli</name>
    <dbReference type="NCBI Taxonomy" id="1874115"/>
    <lineage>
        <taxon>Bacteria</taxon>
        <taxon>Pseudomonadati</taxon>
        <taxon>Bacteroidota</taxon>
        <taxon>Sphingobacteriia</taxon>
        <taxon>Sphingobacteriales</taxon>
        <taxon>Sphingobacteriaceae</taxon>
        <taxon>Sphingobacterium</taxon>
    </lineage>
</organism>
<dbReference type="Gene3D" id="3.40.710.10">
    <property type="entry name" value="DD-peptidase/beta-lactamase superfamily"/>
    <property type="match status" value="1"/>
</dbReference>
<dbReference type="OrthoDB" id="9793489at2"/>
<comment type="similarity">
    <text evidence="1">Belongs to the beta-lactamase family.</text>
</comment>
<sequence length="476" mass="53273">MKRIVATLLCIIGFTVLIKAQSIEERQNRAVYNQIEYLFNTQQMDSIYHMADENFKKTISSTQLKGILNQLHSLGTIKNATAEKYKNGIAGYKIEIGDQKLLFVLGVDSNLNYHTLAFQPYEEKVEEKKEQVISKVEAKNPLDLFIDSVARTYIQKGNTQSLAIGVIHKNQVNTFFYGETEKDNNTLPTATTIYELGSITKTFTATLLADLVEKNVISLDDSIAQFLPDSVKSNPSVQKITFKSLANHTSGLPRMASNWNTGLKFEESDPYAHYDQKELFSFLKNFKADKAVGEEYEYSNIGYGLLGELISIITKKPYAKNIEEIITSPLNMTNTVERFDLKEEQHLKVYNAKGEAVPVWKFISLSAAGSLKSTIQDMLLYAQSQFKMPLSPLEKAMSLTKQFTFFIPPNTDIGLAWHMSMIGDIIYYNHNGGTAGSSSFIGIAPDAKSALIVLSNTAIPVEAISEEILKEIILTQ</sequence>
<dbReference type="InterPro" id="IPR012338">
    <property type="entry name" value="Beta-lactam/transpept-like"/>
</dbReference>
<evidence type="ECO:0000256" key="1">
    <source>
        <dbReference type="ARBA" id="ARBA00038473"/>
    </source>
</evidence>
<dbReference type="EMBL" id="SUKA01000003">
    <property type="protein sequence ID" value="TJY65958.1"/>
    <property type="molecule type" value="Genomic_DNA"/>
</dbReference>
<accession>A0A4U0H358</accession>
<dbReference type="PANTHER" id="PTHR22935">
    <property type="entry name" value="PENICILLIN-BINDING PROTEIN"/>
    <property type="match status" value="1"/>
</dbReference>
<dbReference type="InterPro" id="IPR001466">
    <property type="entry name" value="Beta-lactam-related"/>
</dbReference>
<feature type="domain" description="Beta-lactamase-related" evidence="2">
    <location>
        <begin position="147"/>
        <end position="461"/>
    </location>
</feature>
<keyword evidence="4" id="KW-1185">Reference proteome</keyword>
<dbReference type="AlphaFoldDB" id="A0A4U0H358"/>
<dbReference type="SUPFAM" id="SSF56601">
    <property type="entry name" value="beta-lactamase/transpeptidase-like"/>
    <property type="match status" value="1"/>
</dbReference>
<dbReference type="InterPro" id="IPR051478">
    <property type="entry name" value="Beta-lactamase-like_AB/R"/>
</dbReference>
<evidence type="ECO:0000313" key="4">
    <source>
        <dbReference type="Proteomes" id="UP000309872"/>
    </source>
</evidence>
<protein>
    <submittedName>
        <fullName evidence="3">Beta-lactamase family protein</fullName>
    </submittedName>
</protein>
<dbReference type="Proteomes" id="UP000309872">
    <property type="component" value="Unassembled WGS sequence"/>
</dbReference>
<name>A0A4U0H358_9SPHI</name>
<reference evidence="3 4" key="1">
    <citation type="submission" date="2019-04" db="EMBL/GenBank/DDBJ databases">
        <title>Sphingobacterium olei sp. nov., isolated from oil-contaminated soil.</title>
        <authorList>
            <person name="Liu B."/>
        </authorList>
    </citation>
    <scope>NUCLEOTIDE SEQUENCE [LARGE SCALE GENOMIC DNA]</scope>
    <source>
        <strain evidence="3 4">Y3L14</strain>
    </source>
</reference>
<comment type="caution">
    <text evidence="3">The sequence shown here is derived from an EMBL/GenBank/DDBJ whole genome shotgun (WGS) entry which is preliminary data.</text>
</comment>
<dbReference type="PANTHER" id="PTHR22935:SF95">
    <property type="entry name" value="BETA-LACTAMASE-LIKE 1-RELATED"/>
    <property type="match status" value="1"/>
</dbReference>
<evidence type="ECO:0000259" key="2">
    <source>
        <dbReference type="Pfam" id="PF00144"/>
    </source>
</evidence>
<proteinExistence type="inferred from homology"/>
<dbReference type="Pfam" id="PF00144">
    <property type="entry name" value="Beta-lactamase"/>
    <property type="match status" value="1"/>
</dbReference>
<dbReference type="RefSeq" id="WP_136821087.1">
    <property type="nucleotide sequence ID" value="NZ_BMJX01000003.1"/>
</dbReference>